<keyword evidence="1" id="KW-0732">Signal</keyword>
<comment type="caution">
    <text evidence="3">The sequence shown here is derived from an EMBL/GenBank/DDBJ whole genome shotgun (WGS) entry which is preliminary data.</text>
</comment>
<dbReference type="Gene3D" id="2.30.180.10">
    <property type="entry name" value="FAS1 domain"/>
    <property type="match status" value="1"/>
</dbReference>
<dbReference type="PROSITE" id="PS50213">
    <property type="entry name" value="FAS1"/>
    <property type="match status" value="1"/>
</dbReference>
<dbReference type="SUPFAM" id="SSF82153">
    <property type="entry name" value="FAS1 domain"/>
    <property type="match status" value="1"/>
</dbReference>
<proteinExistence type="predicted"/>
<dbReference type="EMBL" id="JALHLF010000133">
    <property type="protein sequence ID" value="MCJ2184702.1"/>
    <property type="molecule type" value="Genomic_DNA"/>
</dbReference>
<feature type="domain" description="FAS1" evidence="2">
    <location>
        <begin position="54"/>
        <end position="198"/>
    </location>
</feature>
<dbReference type="Proteomes" id="UP001162881">
    <property type="component" value="Unassembled WGS sequence"/>
</dbReference>
<dbReference type="RefSeq" id="WP_244023795.1">
    <property type="nucleotide sequence ID" value="NZ_JALHLF010000133.1"/>
</dbReference>
<dbReference type="Pfam" id="PF02469">
    <property type="entry name" value="Fasciclin"/>
    <property type="match status" value="1"/>
</dbReference>
<gene>
    <name evidence="3" type="ORF">MTR62_18700</name>
</gene>
<name>A0ABT0BI17_9SPHN</name>
<evidence type="ECO:0000256" key="1">
    <source>
        <dbReference type="SAM" id="SignalP"/>
    </source>
</evidence>
<dbReference type="InterPro" id="IPR036378">
    <property type="entry name" value="FAS1_dom_sf"/>
</dbReference>
<protein>
    <submittedName>
        <fullName evidence="3">Fasciclin domain-containing protein</fullName>
    </submittedName>
</protein>
<evidence type="ECO:0000259" key="2">
    <source>
        <dbReference type="PROSITE" id="PS50213"/>
    </source>
</evidence>
<organism evidence="3 4">
    <name type="scientific">Novosphingobium organovorum</name>
    <dbReference type="NCBI Taxonomy" id="2930092"/>
    <lineage>
        <taxon>Bacteria</taxon>
        <taxon>Pseudomonadati</taxon>
        <taxon>Pseudomonadota</taxon>
        <taxon>Alphaproteobacteria</taxon>
        <taxon>Sphingomonadales</taxon>
        <taxon>Sphingomonadaceae</taxon>
        <taxon>Novosphingobium</taxon>
    </lineage>
</organism>
<dbReference type="PROSITE" id="PS51257">
    <property type="entry name" value="PROKAR_LIPOPROTEIN"/>
    <property type="match status" value="1"/>
</dbReference>
<keyword evidence="4" id="KW-1185">Reference proteome</keyword>
<dbReference type="SMART" id="SM00554">
    <property type="entry name" value="FAS1"/>
    <property type="match status" value="1"/>
</dbReference>
<feature type="signal peptide" evidence="1">
    <location>
        <begin position="1"/>
        <end position="29"/>
    </location>
</feature>
<reference evidence="3" key="1">
    <citation type="submission" date="2022-03" db="EMBL/GenBank/DDBJ databases">
        <title>Identification of a novel bacterium isolated from mangrove sediments.</title>
        <authorList>
            <person name="Pan X."/>
        </authorList>
    </citation>
    <scope>NUCLEOTIDE SEQUENCE</scope>
    <source>
        <strain evidence="3">B1949</strain>
    </source>
</reference>
<evidence type="ECO:0000313" key="3">
    <source>
        <dbReference type="EMBL" id="MCJ2184702.1"/>
    </source>
</evidence>
<sequence length="203" mass="20560">MRTFLKRTNGALSRRAGFVLALAAGAALAGCSGSEPSADTTTAAADQALVVPADQTVTQLLDNADGLQTVAEALKETGLSGLFKEKGSYTLFAPEDATFEALGDAGKTLTGGDDNAALAALLKEHMMPGYVTVQDLSNAIDESKDGSVTMPSLSGDELTFTKSGDTITIKAPDGSSATIDGEAMAGGESIAIPVTGLLRQVSS</sequence>
<feature type="chain" id="PRO_5046505717" evidence="1">
    <location>
        <begin position="30"/>
        <end position="203"/>
    </location>
</feature>
<evidence type="ECO:0000313" key="4">
    <source>
        <dbReference type="Proteomes" id="UP001162881"/>
    </source>
</evidence>
<accession>A0ABT0BI17</accession>
<dbReference type="InterPro" id="IPR000782">
    <property type="entry name" value="FAS1_domain"/>
</dbReference>